<dbReference type="Proteomes" id="UP000519972">
    <property type="component" value="Unassembled WGS sequence"/>
</dbReference>
<keyword evidence="2" id="KW-1185">Reference proteome</keyword>
<dbReference type="EMBL" id="JABFCN010000028">
    <property type="protein sequence ID" value="NNU37989.1"/>
    <property type="molecule type" value="Genomic_DNA"/>
</dbReference>
<comment type="caution">
    <text evidence="1">The sequence shown here is derived from an EMBL/GenBank/DDBJ whole genome shotgun (WGS) entry which is preliminary data.</text>
</comment>
<gene>
    <name evidence="1" type="ORF">G9X64_16120</name>
</gene>
<organism evidence="1 2">
    <name type="scientific">Rhizobium sophorae</name>
    <dbReference type="NCBI Taxonomy" id="1535242"/>
    <lineage>
        <taxon>Bacteria</taxon>
        <taxon>Pseudomonadati</taxon>
        <taxon>Pseudomonadota</taxon>
        <taxon>Alphaproteobacteria</taxon>
        <taxon>Hyphomicrobiales</taxon>
        <taxon>Rhizobiaceae</taxon>
        <taxon>Rhizobium/Agrobacterium group</taxon>
        <taxon>Rhizobium</taxon>
    </lineage>
</organism>
<protein>
    <submittedName>
        <fullName evidence="1">Uncharacterized protein</fullName>
    </submittedName>
</protein>
<name>A0A7Y3S6K4_9HYPH</name>
<sequence length="134" mass="14593">MNAGPPAVETSIVEREIMDRITAAKIRLRFDKSVVRLINSLKVALAEVVPEGQAVIFTVTAPIKRRAKTAAALEILVRSGLPSGEVRNTIQDNHIRVRRVTNVAAHMPKVVGLVHNQESDSDLILTLAESQLLG</sequence>
<dbReference type="RefSeq" id="WP_171376916.1">
    <property type="nucleotide sequence ID" value="NZ_JABFCN010000028.1"/>
</dbReference>
<proteinExistence type="predicted"/>
<reference evidence="1 2" key="1">
    <citation type="submission" date="2020-02" db="EMBL/GenBank/DDBJ databases">
        <authorList>
            <person name="Sun Q."/>
        </authorList>
    </citation>
    <scope>NUCLEOTIDE SEQUENCE [LARGE SCALE GENOMIC DNA]</scope>
    <source>
        <strain evidence="1 2">CCBAU 03386</strain>
    </source>
</reference>
<evidence type="ECO:0000313" key="2">
    <source>
        <dbReference type="Proteomes" id="UP000519972"/>
    </source>
</evidence>
<evidence type="ECO:0000313" key="1">
    <source>
        <dbReference type="EMBL" id="NNU37989.1"/>
    </source>
</evidence>
<dbReference type="AlphaFoldDB" id="A0A7Y3S6K4"/>
<accession>A0A7Y3S6K4</accession>